<protein>
    <recommendedName>
        <fullName evidence="1">N-acetyltransferase domain-containing protein</fullName>
    </recommendedName>
</protein>
<dbReference type="Proteomes" id="UP000288168">
    <property type="component" value="Unassembled WGS sequence"/>
</dbReference>
<dbReference type="CDD" id="cd04301">
    <property type="entry name" value="NAT_SF"/>
    <property type="match status" value="1"/>
</dbReference>
<keyword evidence="3" id="KW-1185">Reference proteome</keyword>
<name>A0A428P9M0_9HYPO</name>
<reference evidence="2 3" key="1">
    <citation type="submission" date="2017-06" db="EMBL/GenBank/DDBJ databases">
        <title>Comparative genomic analysis of Ambrosia Fusariam Clade fungi.</title>
        <authorList>
            <person name="Stajich J.E."/>
            <person name="Carrillo J."/>
            <person name="Kijimoto T."/>
            <person name="Eskalen A."/>
            <person name="O'Donnell K."/>
            <person name="Kasson M."/>
        </authorList>
    </citation>
    <scope>NUCLEOTIDE SEQUENCE [LARGE SCALE GENOMIC DNA]</scope>
    <source>
        <strain evidence="2 3">NRRL62584</strain>
    </source>
</reference>
<dbReference type="Gene3D" id="3.40.630.30">
    <property type="match status" value="1"/>
</dbReference>
<dbReference type="GO" id="GO:0016747">
    <property type="term" value="F:acyltransferase activity, transferring groups other than amino-acyl groups"/>
    <property type="evidence" value="ECO:0007669"/>
    <property type="project" value="InterPro"/>
</dbReference>
<dbReference type="AlphaFoldDB" id="A0A428P9M0"/>
<dbReference type="SUPFAM" id="SSF55729">
    <property type="entry name" value="Acyl-CoA N-acyltransferases (Nat)"/>
    <property type="match status" value="1"/>
</dbReference>
<gene>
    <name evidence="2" type="ORF">CEP54_012295</name>
</gene>
<evidence type="ECO:0000313" key="3">
    <source>
        <dbReference type="Proteomes" id="UP000288168"/>
    </source>
</evidence>
<dbReference type="InterPro" id="IPR016181">
    <property type="entry name" value="Acyl_CoA_acyltransferase"/>
</dbReference>
<dbReference type="OrthoDB" id="64477at2759"/>
<dbReference type="Pfam" id="PF13302">
    <property type="entry name" value="Acetyltransf_3"/>
    <property type="match status" value="1"/>
</dbReference>
<sequence length="198" mass="22476">MITDNLKNAFQSERLIYRAAENNKDDKSFLLAEIENDAINTALSDIALIRPRGEKRAEELIEGLSKATLGVMICLPNKDEPPTPIGFIVIGWGGVNPDHARHSSTSIGIALATSYQGHGYGSEAINWALDWAFRHGGYHRVNIRTVSYNERGLHLYKKLGFVEEGRSRESHWYDRKWYDTINFGMLEREWAALRGLDQ</sequence>
<evidence type="ECO:0000259" key="1">
    <source>
        <dbReference type="PROSITE" id="PS51186"/>
    </source>
</evidence>
<dbReference type="PROSITE" id="PS51186">
    <property type="entry name" value="GNAT"/>
    <property type="match status" value="1"/>
</dbReference>
<comment type="caution">
    <text evidence="2">The sequence shown here is derived from an EMBL/GenBank/DDBJ whole genome shotgun (WGS) entry which is preliminary data.</text>
</comment>
<proteinExistence type="predicted"/>
<dbReference type="PANTHER" id="PTHR43415">
    <property type="entry name" value="SPERMIDINE N(1)-ACETYLTRANSFERASE"/>
    <property type="match status" value="1"/>
</dbReference>
<feature type="domain" description="N-acetyltransferase" evidence="1">
    <location>
        <begin position="47"/>
        <end position="179"/>
    </location>
</feature>
<dbReference type="InterPro" id="IPR000182">
    <property type="entry name" value="GNAT_dom"/>
</dbReference>
<organism evidence="2 3">
    <name type="scientific">Fusarium duplospermum</name>
    <dbReference type="NCBI Taxonomy" id="1325734"/>
    <lineage>
        <taxon>Eukaryota</taxon>
        <taxon>Fungi</taxon>
        <taxon>Dikarya</taxon>
        <taxon>Ascomycota</taxon>
        <taxon>Pezizomycotina</taxon>
        <taxon>Sordariomycetes</taxon>
        <taxon>Hypocreomycetidae</taxon>
        <taxon>Hypocreales</taxon>
        <taxon>Nectriaceae</taxon>
        <taxon>Fusarium</taxon>
        <taxon>Fusarium solani species complex</taxon>
    </lineage>
</organism>
<accession>A0A428P9M0</accession>
<dbReference type="EMBL" id="NKCI01000175">
    <property type="protein sequence ID" value="RSL49707.1"/>
    <property type="molecule type" value="Genomic_DNA"/>
</dbReference>
<evidence type="ECO:0000313" key="2">
    <source>
        <dbReference type="EMBL" id="RSL49707.1"/>
    </source>
</evidence>
<dbReference type="PANTHER" id="PTHR43415:SF3">
    <property type="entry name" value="GNAT-FAMILY ACETYLTRANSFERASE"/>
    <property type="match status" value="1"/>
</dbReference>